<dbReference type="PANTHER" id="PTHR11764">
    <property type="entry name" value="TERPENE CYCLASE/MUTASE FAMILY MEMBER"/>
    <property type="match status" value="1"/>
</dbReference>
<dbReference type="GO" id="GO:0042300">
    <property type="term" value="F:beta-amyrin synthase activity"/>
    <property type="evidence" value="ECO:0007669"/>
    <property type="project" value="TreeGrafter"/>
</dbReference>
<evidence type="ECO:0000259" key="4">
    <source>
        <dbReference type="Pfam" id="PF13243"/>
    </source>
</evidence>
<dbReference type="InterPro" id="IPR002365">
    <property type="entry name" value="Terpene_synthase_CS"/>
</dbReference>
<keyword evidence="3" id="KW-0413">Isomerase</keyword>
<dbReference type="AlphaFoldDB" id="A0A392ML91"/>
<feature type="domain" description="Squalene cyclase C-terminal" evidence="4">
    <location>
        <begin position="52"/>
        <end position="180"/>
    </location>
</feature>
<dbReference type="PANTHER" id="PTHR11764:SF58">
    <property type="entry name" value="BETA-AMYRIN SYNTHASE-RELATED"/>
    <property type="match status" value="1"/>
</dbReference>
<feature type="non-terminal residue" evidence="5">
    <location>
        <position position="180"/>
    </location>
</feature>
<dbReference type="EMBL" id="LXQA010013244">
    <property type="protein sequence ID" value="MCH87963.1"/>
    <property type="molecule type" value="Genomic_DNA"/>
</dbReference>
<dbReference type="Pfam" id="PF13243">
    <property type="entry name" value="SQHop_cyclase_C"/>
    <property type="match status" value="1"/>
</dbReference>
<name>A0A392ML91_9FABA</name>
<dbReference type="GO" id="GO:0005811">
    <property type="term" value="C:lipid droplet"/>
    <property type="evidence" value="ECO:0007669"/>
    <property type="project" value="InterPro"/>
</dbReference>
<dbReference type="InterPro" id="IPR008930">
    <property type="entry name" value="Terpenoid_cyclase/PrenylTrfase"/>
</dbReference>
<dbReference type="Gene3D" id="1.50.10.20">
    <property type="match status" value="1"/>
</dbReference>
<organism evidence="5 6">
    <name type="scientific">Trifolium medium</name>
    <dbReference type="NCBI Taxonomy" id="97028"/>
    <lineage>
        <taxon>Eukaryota</taxon>
        <taxon>Viridiplantae</taxon>
        <taxon>Streptophyta</taxon>
        <taxon>Embryophyta</taxon>
        <taxon>Tracheophyta</taxon>
        <taxon>Spermatophyta</taxon>
        <taxon>Magnoliopsida</taxon>
        <taxon>eudicotyledons</taxon>
        <taxon>Gunneridae</taxon>
        <taxon>Pentapetalae</taxon>
        <taxon>rosids</taxon>
        <taxon>fabids</taxon>
        <taxon>Fabales</taxon>
        <taxon>Fabaceae</taxon>
        <taxon>Papilionoideae</taxon>
        <taxon>50 kb inversion clade</taxon>
        <taxon>NPAAA clade</taxon>
        <taxon>Hologalegina</taxon>
        <taxon>IRL clade</taxon>
        <taxon>Trifolieae</taxon>
        <taxon>Trifolium</taxon>
    </lineage>
</organism>
<evidence type="ECO:0000256" key="1">
    <source>
        <dbReference type="ARBA" id="ARBA00009755"/>
    </source>
</evidence>
<gene>
    <name evidence="5" type="ORF">A2U01_0008844</name>
</gene>
<evidence type="ECO:0000256" key="3">
    <source>
        <dbReference type="ARBA" id="ARBA00023235"/>
    </source>
</evidence>
<keyword evidence="2" id="KW-0677">Repeat</keyword>
<dbReference type="Proteomes" id="UP000265520">
    <property type="component" value="Unassembled WGS sequence"/>
</dbReference>
<evidence type="ECO:0000313" key="5">
    <source>
        <dbReference type="EMBL" id="MCH87963.1"/>
    </source>
</evidence>
<reference evidence="5 6" key="1">
    <citation type="journal article" date="2018" name="Front. Plant Sci.">
        <title>Red Clover (Trifolium pratense) and Zigzag Clover (T. medium) - A Picture of Genomic Similarities and Differences.</title>
        <authorList>
            <person name="Dluhosova J."/>
            <person name="Istvanek J."/>
            <person name="Nedelnik J."/>
            <person name="Repkova J."/>
        </authorList>
    </citation>
    <scope>NUCLEOTIDE SEQUENCE [LARGE SCALE GENOMIC DNA]</scope>
    <source>
        <strain evidence="6">cv. 10/8</strain>
        <tissue evidence="5">Leaf</tissue>
    </source>
</reference>
<dbReference type="SUPFAM" id="SSF48239">
    <property type="entry name" value="Terpenoid cyclases/Protein prenyltransferases"/>
    <property type="match status" value="1"/>
</dbReference>
<dbReference type="GO" id="GO:0016104">
    <property type="term" value="P:triterpenoid biosynthetic process"/>
    <property type="evidence" value="ECO:0007669"/>
    <property type="project" value="InterPro"/>
</dbReference>
<dbReference type="InterPro" id="IPR018333">
    <property type="entry name" value="Squalene_cyclase"/>
</dbReference>
<protein>
    <submittedName>
        <fullName evidence="5">Beta-amyrin synthase</fullName>
    </submittedName>
</protein>
<evidence type="ECO:0000313" key="6">
    <source>
        <dbReference type="Proteomes" id="UP000265520"/>
    </source>
</evidence>
<dbReference type="PROSITE" id="PS01074">
    <property type="entry name" value="TERPENE_SYNTHASES"/>
    <property type="match status" value="1"/>
</dbReference>
<accession>A0A392ML91</accession>
<proteinExistence type="inferred from homology"/>
<comment type="caution">
    <text evidence="5">The sequence shown here is derived from an EMBL/GenBank/DDBJ whole genome shotgun (WGS) entry which is preliminary data.</text>
</comment>
<comment type="similarity">
    <text evidence="1">Belongs to the terpene cyclase/mutase family.</text>
</comment>
<evidence type="ECO:0000256" key="2">
    <source>
        <dbReference type="ARBA" id="ARBA00022737"/>
    </source>
</evidence>
<keyword evidence="6" id="KW-1185">Reference proteome</keyword>
<sequence>MYRHISKGSWPFSDQDCGWQVSDCTAEALECCLLLSMLPQEIVGEKMEPERVKKGGFSAWEPAGAQKWLELLNPAEIFADIIVEHEYVECTGSAIQALVLFKKLYPEYKTKEIDNCISNAVQFIEDMQTSDGSWYGSWGICFTYASWFALGGLEAAGKTCTNCPAIAKATNFLLQIQTQD</sequence>
<dbReference type="InterPro" id="IPR032696">
    <property type="entry name" value="SQ_cyclase_C"/>
</dbReference>